<dbReference type="InterPro" id="IPR052970">
    <property type="entry name" value="Inner_ear_hair_cell_LOXHD"/>
</dbReference>
<dbReference type="InterPro" id="IPR001024">
    <property type="entry name" value="PLAT/LH2_dom"/>
</dbReference>
<dbReference type="InterPro" id="IPR036392">
    <property type="entry name" value="PLAT/LH2_dom_sf"/>
</dbReference>
<dbReference type="AlphaFoldDB" id="A0A8J7S242"/>
<dbReference type="PANTHER" id="PTHR45901:SF3">
    <property type="entry name" value="LIPOXYGENASE HOMOLOGY DOMAIN-CONTAINING PROTEIN 1"/>
    <property type="match status" value="1"/>
</dbReference>
<dbReference type="PANTHER" id="PTHR45901">
    <property type="entry name" value="PROTEIN CBG12474"/>
    <property type="match status" value="1"/>
</dbReference>
<reference evidence="2" key="1">
    <citation type="submission" date="2021-03" db="EMBL/GenBank/DDBJ databases">
        <title>Genomic Encyclopedia of Type Strains, Phase IV (KMG-V): Genome sequencing to study the core and pangenomes of soil and plant-associated prokaryotes.</title>
        <authorList>
            <person name="Whitman W."/>
        </authorList>
    </citation>
    <scope>NUCLEOTIDE SEQUENCE</scope>
    <source>
        <strain evidence="2">C4</strain>
    </source>
</reference>
<evidence type="ECO:0000313" key="3">
    <source>
        <dbReference type="Proteomes" id="UP000740329"/>
    </source>
</evidence>
<gene>
    <name evidence="2" type="ORF">J3E07_001390</name>
</gene>
<dbReference type="Gene3D" id="2.60.60.20">
    <property type="entry name" value="PLAT/LH2 domain"/>
    <property type="match status" value="1"/>
</dbReference>
<dbReference type="EMBL" id="JAGGMV010000004">
    <property type="protein sequence ID" value="MBP2201950.1"/>
    <property type="molecule type" value="Genomic_DNA"/>
</dbReference>
<dbReference type="Pfam" id="PF01477">
    <property type="entry name" value="PLAT"/>
    <property type="match status" value="1"/>
</dbReference>
<dbReference type="PROSITE" id="PS50095">
    <property type="entry name" value="PLAT"/>
    <property type="match status" value="1"/>
</dbReference>
<dbReference type="CDD" id="cd00113">
    <property type="entry name" value="PLAT"/>
    <property type="match status" value="1"/>
</dbReference>
<dbReference type="SMART" id="SM00308">
    <property type="entry name" value="LH2"/>
    <property type="match status" value="1"/>
</dbReference>
<dbReference type="Proteomes" id="UP000740329">
    <property type="component" value="Unassembled WGS sequence"/>
</dbReference>
<comment type="caution">
    <text evidence="2">The sequence shown here is derived from an EMBL/GenBank/DDBJ whole genome shotgun (WGS) entry which is preliminary data.</text>
</comment>
<protein>
    <recommendedName>
        <fullName evidence="1">PLAT domain-containing protein</fullName>
    </recommendedName>
</protein>
<feature type="domain" description="PLAT" evidence="1">
    <location>
        <begin position="7"/>
        <end position="126"/>
    </location>
</feature>
<dbReference type="OrthoDB" id="372557at2157"/>
<evidence type="ECO:0000313" key="2">
    <source>
        <dbReference type="EMBL" id="MBP2201950.1"/>
    </source>
</evidence>
<dbReference type="SUPFAM" id="SSF49723">
    <property type="entry name" value="Lipase/lipooxygenase domain (PLAT/LH2 domain)"/>
    <property type="match status" value="1"/>
</dbReference>
<sequence length="289" mass="34282">MPEDEYKKYIVQIKTQNREYAGTDSNVFLRLYGDVGVSKQYILNEYLDSNPFKQDSLIQLELNNGKDIGDIYKIKLSTDATVGNSGWLPEYVTVKNKYGNRAENKFYINEWLNGKEIERNSINYKTLQIQITDEQSFLIPGQSKTIDNRDGSPYNHQEIVFTNKFVYNIDYIGNYVSGIFDTEEDRLKNFEWFKHRLETEGKGALENQMGKKLGFEETLYKEADFSHREYQYKLYELTPYWETKYHRQLIEMGSCSLKAFVPYSCEYWGYKLTITDRDNNQKIEWHKKP</sequence>
<dbReference type="RefSeq" id="WP_209591470.1">
    <property type="nucleotide sequence ID" value="NZ_JAGGMU010000004.1"/>
</dbReference>
<organism evidence="2 3">
    <name type="scientific">Methanococcus voltae</name>
    <dbReference type="NCBI Taxonomy" id="2188"/>
    <lineage>
        <taxon>Archaea</taxon>
        <taxon>Methanobacteriati</taxon>
        <taxon>Methanobacteriota</taxon>
        <taxon>Methanomada group</taxon>
        <taxon>Methanococci</taxon>
        <taxon>Methanococcales</taxon>
        <taxon>Methanococcaceae</taxon>
        <taxon>Methanococcus</taxon>
    </lineage>
</organism>
<evidence type="ECO:0000259" key="1">
    <source>
        <dbReference type="PROSITE" id="PS50095"/>
    </source>
</evidence>
<accession>A0A8J7S242</accession>
<proteinExistence type="predicted"/>
<name>A0A8J7S242_METVO</name>